<comment type="caution">
    <text evidence="1">The sequence shown here is derived from an EMBL/GenBank/DDBJ whole genome shotgun (WGS) entry which is preliminary data.</text>
</comment>
<dbReference type="Proteomes" id="UP000242444">
    <property type="component" value="Unassembled WGS sequence"/>
</dbReference>
<proteinExistence type="predicted"/>
<organism evidence="1 2">
    <name type="scientific">Amycolatopsis antarctica</name>
    <dbReference type="NCBI Taxonomy" id="1854586"/>
    <lineage>
        <taxon>Bacteria</taxon>
        <taxon>Bacillati</taxon>
        <taxon>Actinomycetota</taxon>
        <taxon>Actinomycetes</taxon>
        <taxon>Pseudonocardiales</taxon>
        <taxon>Pseudonocardiaceae</taxon>
        <taxon>Amycolatopsis</taxon>
    </lineage>
</organism>
<accession>A0A263D2X1</accession>
<gene>
    <name evidence="1" type="ORF">CFN78_12875</name>
</gene>
<dbReference type="InParanoid" id="A0A263D2X1"/>
<evidence type="ECO:0000313" key="2">
    <source>
        <dbReference type="Proteomes" id="UP000242444"/>
    </source>
</evidence>
<reference evidence="1 2" key="1">
    <citation type="submission" date="2017-07" db="EMBL/GenBank/DDBJ databases">
        <title>Amycolatopsis antarcticus sp. nov., isolated from the surface of an Antarcticus brown macroalga.</title>
        <authorList>
            <person name="Wang J."/>
            <person name="Leiva S."/>
            <person name="Huang J."/>
            <person name="Huang Y."/>
        </authorList>
    </citation>
    <scope>NUCLEOTIDE SEQUENCE [LARGE SCALE GENOMIC DNA]</scope>
    <source>
        <strain evidence="1 2">AU-G6</strain>
    </source>
</reference>
<sequence>MGVAKVLAPAVIPILAPYAVRAAGAARESYDRVQARKLGVGVDSLGEFSGKGAAVHARISGLATGLSELRKSEKATADDTAFADKGDSTLRQLAATIRASERMPGARRKAAHKAVAAELDRLEDQLLGRLGV</sequence>
<evidence type="ECO:0000313" key="1">
    <source>
        <dbReference type="EMBL" id="OZM72824.1"/>
    </source>
</evidence>
<protein>
    <submittedName>
        <fullName evidence="1">Uncharacterized protein</fullName>
    </submittedName>
</protein>
<name>A0A263D2X1_9PSEU</name>
<dbReference type="EMBL" id="NKYE01000007">
    <property type="protein sequence ID" value="OZM72824.1"/>
    <property type="molecule type" value="Genomic_DNA"/>
</dbReference>
<dbReference type="AlphaFoldDB" id="A0A263D2X1"/>
<dbReference type="Pfam" id="PF20079">
    <property type="entry name" value="DUF6474"/>
    <property type="match status" value="1"/>
</dbReference>
<dbReference type="OrthoDB" id="4374070at2"/>
<keyword evidence="2" id="KW-1185">Reference proteome</keyword>
<dbReference type="InterPro" id="IPR045522">
    <property type="entry name" value="DUF6474"/>
</dbReference>